<dbReference type="InterPro" id="IPR001537">
    <property type="entry name" value="SpoU_MeTrfase"/>
</dbReference>
<feature type="domain" description="RNA 2-O ribose methyltransferase substrate binding" evidence="4">
    <location>
        <begin position="22"/>
        <end position="92"/>
    </location>
</feature>
<reference evidence="5 6" key="1">
    <citation type="submission" date="2020-03" db="EMBL/GenBank/DDBJ databases">
        <title>Metagenomic, metatranscriptomic, and metabolomic analyses revealed the key microbes and metabolic features during the fermentation of ganjang, Korean traditional soy sauce.</title>
        <authorList>
            <person name="Chun B.H."/>
            <person name="Jeon C.O."/>
        </authorList>
    </citation>
    <scope>NUCLEOTIDE SEQUENCE [LARGE SCALE GENOMIC DNA]</scope>
    <source>
        <strain evidence="5 6">KG14</strain>
    </source>
</reference>
<gene>
    <name evidence="5" type="ORF">HLV39_01960</name>
</gene>
<comment type="caution">
    <text evidence="5">The sequence shown here is derived from an EMBL/GenBank/DDBJ whole genome shotgun (WGS) entry which is preliminary data.</text>
</comment>
<evidence type="ECO:0000313" key="6">
    <source>
        <dbReference type="Proteomes" id="UP000536442"/>
    </source>
</evidence>
<sequence length="244" mass="26983">MKLDDIKKLHQKKYRQALGHYLVEGEHLILELQKAAASQPQLQSAELYVTEAYQHWHSPFRTHLVNDRQMARLADTNTPQGILAVVPMPANNTTTTQANSEQAIYLHEVQDPGNLGTILRTLAWFGGFRCLLSPGSVDPFNPKVVRASMGAIFHLPLETEVPLISLSSRYESIACLDLNGGELTSEAFRQHDCYLFGNEARGVPQEALIQLAATPYTIPGQGQIESLNLASAVNMCAYELVRGT</sequence>
<dbReference type="GO" id="GO:0032259">
    <property type="term" value="P:methylation"/>
    <property type="evidence" value="ECO:0007669"/>
    <property type="project" value="UniProtKB-KW"/>
</dbReference>
<dbReference type="InterPro" id="IPR053888">
    <property type="entry name" value="MRM3-like_sub_bind"/>
</dbReference>
<dbReference type="Proteomes" id="UP000536442">
    <property type="component" value="Unassembled WGS sequence"/>
</dbReference>
<evidence type="ECO:0000256" key="3">
    <source>
        <dbReference type="ARBA" id="ARBA00022679"/>
    </source>
</evidence>
<dbReference type="PANTHER" id="PTHR43191">
    <property type="entry name" value="RRNA METHYLTRANSFERASE 3"/>
    <property type="match status" value="1"/>
</dbReference>
<evidence type="ECO:0000313" key="5">
    <source>
        <dbReference type="EMBL" id="NWN90263.1"/>
    </source>
</evidence>
<dbReference type="Gene3D" id="3.30.1330.30">
    <property type="match status" value="1"/>
</dbReference>
<dbReference type="Pfam" id="PF00588">
    <property type="entry name" value="SpoU_methylase"/>
    <property type="match status" value="1"/>
</dbReference>
<dbReference type="PANTHER" id="PTHR43191:SF2">
    <property type="entry name" value="RRNA METHYLTRANSFERASE 3, MITOCHONDRIAL"/>
    <property type="match status" value="1"/>
</dbReference>
<keyword evidence="3 5" id="KW-0808">Transferase</keyword>
<dbReference type="GO" id="GO:0003723">
    <property type="term" value="F:RNA binding"/>
    <property type="evidence" value="ECO:0007669"/>
    <property type="project" value="InterPro"/>
</dbReference>
<evidence type="ECO:0000256" key="2">
    <source>
        <dbReference type="ARBA" id="ARBA00022603"/>
    </source>
</evidence>
<dbReference type="SUPFAM" id="SSF55315">
    <property type="entry name" value="L30e-like"/>
    <property type="match status" value="1"/>
</dbReference>
<keyword evidence="2 5" id="KW-0489">Methyltransferase</keyword>
<dbReference type="SMART" id="SM00967">
    <property type="entry name" value="SpoU_sub_bind"/>
    <property type="match status" value="1"/>
</dbReference>
<dbReference type="GO" id="GO:0008173">
    <property type="term" value="F:RNA methyltransferase activity"/>
    <property type="evidence" value="ECO:0007669"/>
    <property type="project" value="InterPro"/>
</dbReference>
<dbReference type="InterPro" id="IPR029026">
    <property type="entry name" value="tRNA_m1G_MTases_N"/>
</dbReference>
<dbReference type="InterPro" id="IPR029028">
    <property type="entry name" value="Alpha/beta_knot_MTases"/>
</dbReference>
<dbReference type="GO" id="GO:0005737">
    <property type="term" value="C:cytoplasm"/>
    <property type="evidence" value="ECO:0007669"/>
    <property type="project" value="UniProtKB-ARBA"/>
</dbReference>
<dbReference type="AlphaFoldDB" id="A0A851HML8"/>
<proteinExistence type="inferred from homology"/>
<dbReference type="SUPFAM" id="SSF75217">
    <property type="entry name" value="alpha/beta knot"/>
    <property type="match status" value="1"/>
</dbReference>
<comment type="similarity">
    <text evidence="1">Belongs to the class IV-like SAM-binding methyltransferase superfamily. RNA methyltransferase TrmH family.</text>
</comment>
<accession>A0A851HML8</accession>
<dbReference type="Gene3D" id="3.40.1280.10">
    <property type="match status" value="1"/>
</dbReference>
<dbReference type="InterPro" id="IPR051259">
    <property type="entry name" value="rRNA_Methyltransferase"/>
</dbReference>
<evidence type="ECO:0000259" key="4">
    <source>
        <dbReference type="SMART" id="SM00967"/>
    </source>
</evidence>
<dbReference type="Pfam" id="PF22435">
    <property type="entry name" value="MRM3-like_sub_bind"/>
    <property type="match status" value="1"/>
</dbReference>
<dbReference type="InterPro" id="IPR013123">
    <property type="entry name" value="SpoU_subst-bd"/>
</dbReference>
<protein>
    <submittedName>
        <fullName evidence="5">RNA methyltransferase</fullName>
    </submittedName>
</protein>
<dbReference type="EMBL" id="JABEVQ010000001">
    <property type="protein sequence ID" value="NWN90263.1"/>
    <property type="molecule type" value="Genomic_DNA"/>
</dbReference>
<dbReference type="GO" id="GO:0006396">
    <property type="term" value="P:RNA processing"/>
    <property type="evidence" value="ECO:0007669"/>
    <property type="project" value="InterPro"/>
</dbReference>
<organism evidence="5 6">
    <name type="scientific">Marinobacter adhaerens</name>
    <dbReference type="NCBI Taxonomy" id="1033846"/>
    <lineage>
        <taxon>Bacteria</taxon>
        <taxon>Pseudomonadati</taxon>
        <taxon>Pseudomonadota</taxon>
        <taxon>Gammaproteobacteria</taxon>
        <taxon>Pseudomonadales</taxon>
        <taxon>Marinobacteraceae</taxon>
        <taxon>Marinobacter</taxon>
    </lineage>
</organism>
<evidence type="ECO:0000256" key="1">
    <source>
        <dbReference type="ARBA" id="ARBA00007228"/>
    </source>
</evidence>
<dbReference type="InterPro" id="IPR029064">
    <property type="entry name" value="Ribosomal_eL30-like_sf"/>
</dbReference>
<keyword evidence="6" id="KW-1185">Reference proteome</keyword>
<name>A0A851HML8_9GAMM</name>